<feature type="region of interest" description="Disordered" evidence="1">
    <location>
        <begin position="106"/>
        <end position="150"/>
    </location>
</feature>
<name>A0A9W6QDA7_9ACTN</name>
<comment type="caution">
    <text evidence="2">The sequence shown here is derived from an EMBL/GenBank/DDBJ whole genome shotgun (WGS) entry which is preliminary data.</text>
</comment>
<feature type="compositionally biased region" description="Basic residues" evidence="1">
    <location>
        <begin position="130"/>
        <end position="150"/>
    </location>
</feature>
<dbReference type="AlphaFoldDB" id="A0A9W6QDA7"/>
<feature type="region of interest" description="Disordered" evidence="1">
    <location>
        <begin position="40"/>
        <end position="71"/>
    </location>
</feature>
<dbReference type="Proteomes" id="UP001165041">
    <property type="component" value="Unassembled WGS sequence"/>
</dbReference>
<evidence type="ECO:0000313" key="2">
    <source>
        <dbReference type="EMBL" id="GLW72898.1"/>
    </source>
</evidence>
<reference evidence="2" key="1">
    <citation type="submission" date="2023-02" db="EMBL/GenBank/DDBJ databases">
        <title>Kitasatospora phosalacinea NBRC 14627.</title>
        <authorList>
            <person name="Ichikawa N."/>
            <person name="Sato H."/>
            <person name="Tonouchi N."/>
        </authorList>
    </citation>
    <scope>NUCLEOTIDE SEQUENCE</scope>
    <source>
        <strain evidence="2">NBRC 14627</strain>
    </source>
</reference>
<feature type="compositionally biased region" description="Low complexity" evidence="1">
    <location>
        <begin position="41"/>
        <end position="53"/>
    </location>
</feature>
<gene>
    <name evidence="2" type="ORF">Kpho02_51970</name>
</gene>
<evidence type="ECO:0000313" key="3">
    <source>
        <dbReference type="Proteomes" id="UP001165041"/>
    </source>
</evidence>
<feature type="compositionally biased region" description="Basic and acidic residues" evidence="1">
    <location>
        <begin position="54"/>
        <end position="65"/>
    </location>
</feature>
<proteinExistence type="predicted"/>
<evidence type="ECO:0000256" key="1">
    <source>
        <dbReference type="SAM" id="MobiDB-lite"/>
    </source>
</evidence>
<accession>A0A9W6QDA7</accession>
<feature type="compositionally biased region" description="Low complexity" evidence="1">
    <location>
        <begin position="110"/>
        <end position="122"/>
    </location>
</feature>
<organism evidence="2 3">
    <name type="scientific">Kitasatospora phosalacinea</name>
    <dbReference type="NCBI Taxonomy" id="2065"/>
    <lineage>
        <taxon>Bacteria</taxon>
        <taxon>Bacillati</taxon>
        <taxon>Actinomycetota</taxon>
        <taxon>Actinomycetes</taxon>
        <taxon>Kitasatosporales</taxon>
        <taxon>Streptomycetaceae</taxon>
        <taxon>Kitasatospora</taxon>
    </lineage>
</organism>
<protein>
    <submittedName>
        <fullName evidence="2">Uncharacterized protein</fullName>
    </submittedName>
</protein>
<dbReference type="EMBL" id="BSSA01000020">
    <property type="protein sequence ID" value="GLW72898.1"/>
    <property type="molecule type" value="Genomic_DNA"/>
</dbReference>
<sequence length="150" mass="16028">MADGKIKHYRDCPSVLPGAQVAGMLKPYAQSLAKWSRRTLPRSAAARRAAAPRGGDRFPGDRGGVRDGQPVAGALGLQLPDPFVRAGERCRLSRPGRRCLTVPVGRGSVAAEPGGAGERPPGLRQAVASFRRRSGPGRRATCRGRRRRGR</sequence>